<reference evidence="1" key="1">
    <citation type="submission" date="2017-07" db="EMBL/GenBank/DDBJ databases">
        <title>Taro Niue Genome Assembly and Annotation.</title>
        <authorList>
            <person name="Atibalentja N."/>
            <person name="Keating K."/>
            <person name="Fields C.J."/>
        </authorList>
    </citation>
    <scope>NUCLEOTIDE SEQUENCE</scope>
    <source>
        <strain evidence="1">Niue_2</strain>
        <tissue evidence="1">Leaf</tissue>
    </source>
</reference>
<proteinExistence type="predicted"/>
<dbReference type="EMBL" id="NMUH01006798">
    <property type="protein sequence ID" value="MQM16022.1"/>
    <property type="molecule type" value="Genomic_DNA"/>
</dbReference>
<gene>
    <name evidence="1" type="ORF">Taro_048975</name>
</gene>
<name>A0A843X9L6_COLES</name>
<evidence type="ECO:0000313" key="2">
    <source>
        <dbReference type="Proteomes" id="UP000652761"/>
    </source>
</evidence>
<evidence type="ECO:0000313" key="1">
    <source>
        <dbReference type="EMBL" id="MQM16022.1"/>
    </source>
</evidence>
<organism evidence="1 2">
    <name type="scientific">Colocasia esculenta</name>
    <name type="common">Wild taro</name>
    <name type="synonym">Arum esculentum</name>
    <dbReference type="NCBI Taxonomy" id="4460"/>
    <lineage>
        <taxon>Eukaryota</taxon>
        <taxon>Viridiplantae</taxon>
        <taxon>Streptophyta</taxon>
        <taxon>Embryophyta</taxon>
        <taxon>Tracheophyta</taxon>
        <taxon>Spermatophyta</taxon>
        <taxon>Magnoliopsida</taxon>
        <taxon>Liliopsida</taxon>
        <taxon>Araceae</taxon>
        <taxon>Aroideae</taxon>
        <taxon>Colocasieae</taxon>
        <taxon>Colocasia</taxon>
    </lineage>
</organism>
<protein>
    <submittedName>
        <fullName evidence="1">Uncharacterized protein</fullName>
    </submittedName>
</protein>
<dbReference type="Proteomes" id="UP000652761">
    <property type="component" value="Unassembled WGS sequence"/>
</dbReference>
<dbReference type="AlphaFoldDB" id="A0A843X9L6"/>
<comment type="caution">
    <text evidence="1">The sequence shown here is derived from an EMBL/GenBank/DDBJ whole genome shotgun (WGS) entry which is preliminary data.</text>
</comment>
<keyword evidence="2" id="KW-1185">Reference proteome</keyword>
<accession>A0A843X9L6</accession>
<sequence>MFIGAPSCPGGLGNSYLFPLPTVLYTGFHPFFSSTVFFPHLYQICYLFPFPAMICRPTIPPLGQFLHRLEVEDMDVGAPPEM</sequence>